<evidence type="ECO:0000256" key="4">
    <source>
        <dbReference type="ARBA" id="ARBA00023002"/>
    </source>
</evidence>
<dbReference type="InterPro" id="IPR002401">
    <property type="entry name" value="Cyt_P450_E_grp-I"/>
</dbReference>
<dbReference type="Pfam" id="PF00067">
    <property type="entry name" value="p450"/>
    <property type="match status" value="1"/>
</dbReference>
<dbReference type="Proteomes" id="UP000217790">
    <property type="component" value="Unassembled WGS sequence"/>
</dbReference>
<evidence type="ECO:0000256" key="1">
    <source>
        <dbReference type="ARBA" id="ARBA00001971"/>
    </source>
</evidence>
<dbReference type="GO" id="GO:0020037">
    <property type="term" value="F:heme binding"/>
    <property type="evidence" value="ECO:0007669"/>
    <property type="project" value="InterPro"/>
</dbReference>
<keyword evidence="8" id="KW-1185">Reference proteome</keyword>
<dbReference type="GO" id="GO:0016705">
    <property type="term" value="F:oxidoreductase activity, acting on paired donors, with incorporation or reduction of molecular oxygen"/>
    <property type="evidence" value="ECO:0007669"/>
    <property type="project" value="InterPro"/>
</dbReference>
<dbReference type="GO" id="GO:0005506">
    <property type="term" value="F:iron ion binding"/>
    <property type="evidence" value="ECO:0007669"/>
    <property type="project" value="InterPro"/>
</dbReference>
<dbReference type="Gene3D" id="1.10.630.10">
    <property type="entry name" value="Cytochrome P450"/>
    <property type="match status" value="1"/>
</dbReference>
<accession>A0A2H3E0M3</accession>
<comment type="cofactor">
    <cofactor evidence="1 6">
        <name>heme</name>
        <dbReference type="ChEBI" id="CHEBI:30413"/>
    </cofactor>
</comment>
<dbReference type="InParanoid" id="A0A2H3E0M3"/>
<proteinExistence type="inferred from homology"/>
<dbReference type="CDD" id="cd11041">
    <property type="entry name" value="CYP503A1-like"/>
    <property type="match status" value="1"/>
</dbReference>
<evidence type="ECO:0000256" key="3">
    <source>
        <dbReference type="ARBA" id="ARBA00022723"/>
    </source>
</evidence>
<name>A0A2H3E0M3_ARMGA</name>
<protein>
    <submittedName>
        <fullName evidence="7">Cytochrome P450</fullName>
    </submittedName>
</protein>
<dbReference type="SUPFAM" id="SSF48264">
    <property type="entry name" value="Cytochrome P450"/>
    <property type="match status" value="1"/>
</dbReference>
<evidence type="ECO:0000256" key="2">
    <source>
        <dbReference type="ARBA" id="ARBA00010617"/>
    </source>
</evidence>
<dbReference type="EMBL" id="KZ293655">
    <property type="protein sequence ID" value="PBK94093.1"/>
    <property type="molecule type" value="Genomic_DNA"/>
</dbReference>
<keyword evidence="5 6" id="KW-0408">Iron</keyword>
<organism evidence="7 8">
    <name type="scientific">Armillaria gallica</name>
    <name type="common">Bulbous honey fungus</name>
    <name type="synonym">Armillaria bulbosa</name>
    <dbReference type="NCBI Taxonomy" id="47427"/>
    <lineage>
        <taxon>Eukaryota</taxon>
        <taxon>Fungi</taxon>
        <taxon>Dikarya</taxon>
        <taxon>Basidiomycota</taxon>
        <taxon>Agaricomycotina</taxon>
        <taxon>Agaricomycetes</taxon>
        <taxon>Agaricomycetidae</taxon>
        <taxon>Agaricales</taxon>
        <taxon>Marasmiineae</taxon>
        <taxon>Physalacriaceae</taxon>
        <taxon>Armillaria</taxon>
    </lineage>
</organism>
<keyword evidence="3 6" id="KW-0479">Metal-binding</keyword>
<reference evidence="8" key="1">
    <citation type="journal article" date="2017" name="Nat. Ecol. Evol.">
        <title>Genome expansion and lineage-specific genetic innovations in the forest pathogenic fungi Armillaria.</title>
        <authorList>
            <person name="Sipos G."/>
            <person name="Prasanna A.N."/>
            <person name="Walter M.C."/>
            <person name="O'Connor E."/>
            <person name="Balint B."/>
            <person name="Krizsan K."/>
            <person name="Kiss B."/>
            <person name="Hess J."/>
            <person name="Varga T."/>
            <person name="Slot J."/>
            <person name="Riley R."/>
            <person name="Boka B."/>
            <person name="Rigling D."/>
            <person name="Barry K."/>
            <person name="Lee J."/>
            <person name="Mihaltcheva S."/>
            <person name="LaButti K."/>
            <person name="Lipzen A."/>
            <person name="Waldron R."/>
            <person name="Moloney N.M."/>
            <person name="Sperisen C."/>
            <person name="Kredics L."/>
            <person name="Vagvoelgyi C."/>
            <person name="Patrignani A."/>
            <person name="Fitzpatrick D."/>
            <person name="Nagy I."/>
            <person name="Doyle S."/>
            <person name="Anderson J.B."/>
            <person name="Grigoriev I.V."/>
            <person name="Gueldener U."/>
            <person name="Muensterkoetter M."/>
            <person name="Nagy L.G."/>
        </authorList>
    </citation>
    <scope>NUCLEOTIDE SEQUENCE [LARGE SCALE GENOMIC DNA]</scope>
    <source>
        <strain evidence="8">Ar21-2</strain>
    </source>
</reference>
<comment type="similarity">
    <text evidence="2">Belongs to the cytochrome P450 family.</text>
</comment>
<dbReference type="GO" id="GO:0004497">
    <property type="term" value="F:monooxygenase activity"/>
    <property type="evidence" value="ECO:0007669"/>
    <property type="project" value="InterPro"/>
</dbReference>
<keyword evidence="6" id="KW-0349">Heme</keyword>
<evidence type="ECO:0000313" key="7">
    <source>
        <dbReference type="EMBL" id="PBK94093.1"/>
    </source>
</evidence>
<dbReference type="PANTHER" id="PTHR46206">
    <property type="entry name" value="CYTOCHROME P450"/>
    <property type="match status" value="1"/>
</dbReference>
<evidence type="ECO:0000256" key="5">
    <source>
        <dbReference type="ARBA" id="ARBA00023004"/>
    </source>
</evidence>
<sequence>AIPTVGSSGIITSWVDAFKFVHHAKDIIEEGRKLHHGSAFKVPLLDQWMVVVSGPEKINNIRKSSTEQLSSLYASTYLIQMDYTMSRSISADPYHLEVIGGALTRNIAACFADVQDEIRAAFIDHIPMAEDWIEVPAYQVALQIICRASNRMFVGLPLCRNQDYIDLNINHTINAFRCAYTLNLLPDFLKPIAAFFTTPRRHSVAAAENFLGQIIRERLHQEDVYGKDWPGKPNDMLSWLLDATKGVKERRTVRELSIEILGINVGAIHITTMAFTYALFVLAAHPECVETLRTEVESVIKEEGNTKAAMNRMNQLDSFLKETQRLYGDLGVFGMRRKARKDFAFSDGTVIPAGTQVAVVSWCAHLDEKNYEDPLEFKPWRFSERRKQEGDSTRHQMTTPSLDFIIFGHGRSACPGRFFAVNELKALMCYVLMNFDVKTDNKVPPCMWFSSERFPNPSSKVSFRKRMYTA</sequence>
<dbReference type="InterPro" id="IPR001128">
    <property type="entry name" value="Cyt_P450"/>
</dbReference>
<feature type="non-terminal residue" evidence="7">
    <location>
        <position position="1"/>
    </location>
</feature>
<evidence type="ECO:0000256" key="6">
    <source>
        <dbReference type="PIRSR" id="PIRSR602401-1"/>
    </source>
</evidence>
<evidence type="ECO:0000313" key="8">
    <source>
        <dbReference type="Proteomes" id="UP000217790"/>
    </source>
</evidence>
<dbReference type="AlphaFoldDB" id="A0A2H3E0M3"/>
<keyword evidence="4" id="KW-0560">Oxidoreductase</keyword>
<dbReference type="STRING" id="47427.A0A2H3E0M3"/>
<gene>
    <name evidence="7" type="ORF">ARMGADRAFT_928741</name>
</gene>
<dbReference type="InterPro" id="IPR036396">
    <property type="entry name" value="Cyt_P450_sf"/>
</dbReference>
<feature type="binding site" description="axial binding residue" evidence="6">
    <location>
        <position position="414"/>
    </location>
    <ligand>
        <name>heme</name>
        <dbReference type="ChEBI" id="CHEBI:30413"/>
    </ligand>
    <ligandPart>
        <name>Fe</name>
        <dbReference type="ChEBI" id="CHEBI:18248"/>
    </ligandPart>
</feature>
<dbReference type="OrthoDB" id="1844152at2759"/>
<dbReference type="OMA" id="HTHTWHI"/>
<dbReference type="PRINTS" id="PR00463">
    <property type="entry name" value="EP450I"/>
</dbReference>